<keyword evidence="4 7" id="KW-0055">Arginine biosynthesis</keyword>
<feature type="domain" description="Argininosuccinate lyase C-terminal" evidence="9">
    <location>
        <begin position="364"/>
        <end position="430"/>
    </location>
</feature>
<keyword evidence="6 7" id="KW-0456">Lyase</keyword>
<dbReference type="NCBIfam" id="TIGR00838">
    <property type="entry name" value="argH"/>
    <property type="match status" value="1"/>
</dbReference>
<dbReference type="FunFam" id="1.10.40.30:FF:000001">
    <property type="entry name" value="Argininosuccinate lyase"/>
    <property type="match status" value="1"/>
</dbReference>
<dbReference type="InterPro" id="IPR020557">
    <property type="entry name" value="Fumarate_lyase_CS"/>
</dbReference>
<dbReference type="Pfam" id="PF14698">
    <property type="entry name" value="ASL_C2"/>
    <property type="match status" value="1"/>
</dbReference>
<dbReference type="HAMAP" id="MF_00006">
    <property type="entry name" value="Arg_succ_lyase"/>
    <property type="match status" value="1"/>
</dbReference>
<dbReference type="InterPro" id="IPR009049">
    <property type="entry name" value="Argininosuccinate_lyase"/>
</dbReference>
<dbReference type="PRINTS" id="PR00145">
    <property type="entry name" value="ARGSUCLYASE"/>
</dbReference>
<organism evidence="10">
    <name type="scientific">uncultured Acidobacteria bacterium cosmid p2H8</name>
    <dbReference type="NCBI Taxonomy" id="470733"/>
    <lineage>
        <taxon>Bacteria</taxon>
        <taxon>Pseudomonadati</taxon>
        <taxon>Acidobacteriota</taxon>
        <taxon>environmental samples</taxon>
    </lineage>
</organism>
<dbReference type="PRINTS" id="PR00149">
    <property type="entry name" value="FUMRATELYASE"/>
</dbReference>
<dbReference type="PANTHER" id="PTHR43814:SF1">
    <property type="entry name" value="ARGININOSUCCINATE LYASE"/>
    <property type="match status" value="1"/>
</dbReference>
<evidence type="ECO:0000259" key="9">
    <source>
        <dbReference type="Pfam" id="PF14698"/>
    </source>
</evidence>
<evidence type="ECO:0000313" key="10">
    <source>
        <dbReference type="EMBL" id="ABV58986.1"/>
    </source>
</evidence>
<dbReference type="InterPro" id="IPR029419">
    <property type="entry name" value="Arg_succ_lyase_C"/>
</dbReference>
<dbReference type="EC" id="4.3.2.1" evidence="3 7"/>
<dbReference type="InterPro" id="IPR024083">
    <property type="entry name" value="Fumarase/histidase_N"/>
</dbReference>
<dbReference type="UniPathway" id="UPA00068">
    <property type="reaction ID" value="UER00114"/>
</dbReference>
<dbReference type="CDD" id="cd01359">
    <property type="entry name" value="Argininosuccinate_lyase"/>
    <property type="match status" value="1"/>
</dbReference>
<feature type="domain" description="Fumarate lyase N-terminal" evidence="8">
    <location>
        <begin position="7"/>
        <end position="301"/>
    </location>
</feature>
<dbReference type="Gene3D" id="1.20.200.10">
    <property type="entry name" value="Fumarase/aspartase (Central domain)"/>
    <property type="match status" value="1"/>
</dbReference>
<keyword evidence="7" id="KW-0963">Cytoplasm</keyword>
<dbReference type="AlphaFoldDB" id="B1NME2"/>
<dbReference type="InterPro" id="IPR008948">
    <property type="entry name" value="L-Aspartase-like"/>
</dbReference>
<dbReference type="Gene3D" id="1.10.40.30">
    <property type="entry name" value="Fumarase/aspartase (C-terminal domain)"/>
    <property type="match status" value="1"/>
</dbReference>
<dbReference type="EMBL" id="EF655902">
    <property type="protein sequence ID" value="ABV58986.1"/>
    <property type="molecule type" value="Genomic_DNA"/>
</dbReference>
<evidence type="ECO:0000256" key="4">
    <source>
        <dbReference type="ARBA" id="ARBA00022571"/>
    </source>
</evidence>
<comment type="subcellular location">
    <subcellularLocation>
        <location evidence="7">Cytoplasm</location>
    </subcellularLocation>
</comment>
<protein>
    <recommendedName>
        <fullName evidence="3 7">Argininosuccinate lyase</fullName>
        <shortName evidence="7">ASAL</shortName>
        <ecNumber evidence="3 7">4.3.2.1</ecNumber>
    </recommendedName>
    <alternativeName>
        <fullName evidence="7">Arginosuccinase</fullName>
    </alternativeName>
</protein>
<dbReference type="PANTHER" id="PTHR43814">
    <property type="entry name" value="ARGININOSUCCINATE LYASE"/>
    <property type="match status" value="1"/>
</dbReference>
<dbReference type="InterPro" id="IPR000362">
    <property type="entry name" value="Fumarate_lyase_fam"/>
</dbReference>
<evidence type="ECO:0000256" key="2">
    <source>
        <dbReference type="ARBA" id="ARBA00004941"/>
    </source>
</evidence>
<evidence type="ECO:0000256" key="5">
    <source>
        <dbReference type="ARBA" id="ARBA00022605"/>
    </source>
</evidence>
<keyword evidence="5 7" id="KW-0028">Amino-acid biosynthesis</keyword>
<reference evidence="10" key="1">
    <citation type="journal article" date="2008" name="Environ. Microbiol.">
        <title>A metagenomic analysis of soil bacteria extends the diversity of quorum-quenching lactonases.</title>
        <authorList>
            <person name="Riaz K."/>
            <person name="Elmerich C."/>
            <person name="Moreira D."/>
            <person name="Raffoux A."/>
            <person name="Dessaux Y."/>
            <person name="Faure D."/>
        </authorList>
    </citation>
    <scope>NUCLEOTIDE SEQUENCE</scope>
</reference>
<evidence type="ECO:0000256" key="7">
    <source>
        <dbReference type="HAMAP-Rule" id="MF_00006"/>
    </source>
</evidence>
<evidence type="ECO:0000256" key="1">
    <source>
        <dbReference type="ARBA" id="ARBA00000985"/>
    </source>
</evidence>
<dbReference type="InterPro" id="IPR022761">
    <property type="entry name" value="Fumarate_lyase_N"/>
</dbReference>
<dbReference type="PROSITE" id="PS00163">
    <property type="entry name" value="FUMARATE_LYASES"/>
    <property type="match status" value="1"/>
</dbReference>
<dbReference type="Pfam" id="PF00206">
    <property type="entry name" value="Lyase_1"/>
    <property type="match status" value="1"/>
</dbReference>
<comment type="catalytic activity">
    <reaction evidence="1 7">
        <text>2-(N(omega)-L-arginino)succinate = fumarate + L-arginine</text>
        <dbReference type="Rhea" id="RHEA:24020"/>
        <dbReference type="ChEBI" id="CHEBI:29806"/>
        <dbReference type="ChEBI" id="CHEBI:32682"/>
        <dbReference type="ChEBI" id="CHEBI:57472"/>
        <dbReference type="EC" id="4.3.2.1"/>
    </reaction>
</comment>
<evidence type="ECO:0000256" key="6">
    <source>
        <dbReference type="ARBA" id="ARBA00023239"/>
    </source>
</evidence>
<dbReference type="GO" id="GO:0005829">
    <property type="term" value="C:cytosol"/>
    <property type="evidence" value="ECO:0007669"/>
    <property type="project" value="TreeGrafter"/>
</dbReference>
<dbReference type="SUPFAM" id="SSF48557">
    <property type="entry name" value="L-aspartase-like"/>
    <property type="match status" value="1"/>
</dbReference>
<dbReference type="Gene3D" id="1.10.275.10">
    <property type="entry name" value="Fumarase/aspartase (N-terminal domain)"/>
    <property type="match status" value="1"/>
</dbReference>
<gene>
    <name evidence="7" type="primary">argH</name>
</gene>
<evidence type="ECO:0000256" key="3">
    <source>
        <dbReference type="ARBA" id="ARBA00012338"/>
    </source>
</evidence>
<dbReference type="FunFam" id="1.20.200.10:FF:000015">
    <property type="entry name" value="argininosuccinate lyase isoform X2"/>
    <property type="match status" value="1"/>
</dbReference>
<name>B1NME2_9BACT</name>
<dbReference type="GO" id="GO:0004056">
    <property type="term" value="F:argininosuccinate lyase activity"/>
    <property type="evidence" value="ECO:0007669"/>
    <property type="project" value="UniProtKB-UniRule"/>
</dbReference>
<evidence type="ECO:0000259" key="8">
    <source>
        <dbReference type="Pfam" id="PF00206"/>
    </source>
</evidence>
<sequence>MANLWSGRFDSAPDAAAFEFGASFRFDRRLFEDDVTGSLAWARALAQAGVLAADEARQIEDALTAILESGRSDPAFVDGPDEDVHSFVERVLVERLGDAGRRLHTGRSRNEQVSLDLRLYLRRRIPLLQQAAAGVIEALAAQAASAGDALMPSFTHFRPAQPVLVAHFFLSHAAPLRRDFARLQAARDECDALPLGSGAIAGTAYAVDVDALARDLGFSRIVDNSMDASSDRDFAATFLYACAMTMVHLSRLAEDLIIFCGDEHRFFELSDALSTGSSMMPQKKNPDPLELVRGKTGRAIGHLVGMLTTIKGLPTGYNKDLQEDKEAVFGAEDTLAGSLAVGRSVVAGLTLNRDRAASAASGLLLATDVADYLVGRGVPFRRAHEIVGALVRKLIAERREFESLSADEWRAASDHFGPDVAARVTPAVSVGAKRTPQSTAPGAVDARLGELRQWLDGLGRALLR</sequence>
<comment type="pathway">
    <text evidence="2 7">Amino-acid biosynthesis; L-arginine biosynthesis; L-arginine from L-ornithine and carbamoyl phosphate: step 3/3.</text>
</comment>
<dbReference type="GO" id="GO:0042450">
    <property type="term" value="P:L-arginine biosynthetic process via ornithine"/>
    <property type="evidence" value="ECO:0007669"/>
    <property type="project" value="UniProtKB-UniRule"/>
</dbReference>
<proteinExistence type="inferred from homology"/>
<accession>B1NME2</accession>
<comment type="similarity">
    <text evidence="7">Belongs to the lyase 1 family. Argininosuccinate lyase subfamily.</text>
</comment>